<evidence type="ECO:0000259" key="2">
    <source>
        <dbReference type="Pfam" id="PF04536"/>
    </source>
</evidence>
<feature type="transmembrane region" description="Helical" evidence="1">
    <location>
        <begin position="78"/>
        <end position="101"/>
    </location>
</feature>
<dbReference type="EMBL" id="ONZI01000001">
    <property type="protein sequence ID" value="SPJ32073.1"/>
    <property type="molecule type" value="Genomic_DNA"/>
</dbReference>
<feature type="transmembrane region" description="Helical" evidence="1">
    <location>
        <begin position="43"/>
        <end position="66"/>
    </location>
</feature>
<accession>A0A2R8CGS7</accession>
<sequence>MSLLKEHEQREVGEAIARVERDTDAEIVTVLAPRADDYAYIPLLWAGLVALIVPGALALLAGWFGLDVFWTGPWMVLLVQWVLFVVLAILFRLPGVITHLIPRHVRFWRAANLARRQFLEQNLHRTEAGTGVLIFVSEAERYVEILVDQGISSRLDNAAWAEIVADFTQKVRAGQTQQGFLNCVEACGALLKTHVPATHERNELPNRLIVLGRDDIG</sequence>
<dbReference type="OrthoDB" id="5825388at2"/>
<dbReference type="PANTHER" id="PTHR30373:SF8">
    <property type="entry name" value="BLL7265 PROTEIN"/>
    <property type="match status" value="1"/>
</dbReference>
<dbReference type="PANTHER" id="PTHR30373">
    <property type="entry name" value="UPF0603 PROTEIN YGCG"/>
    <property type="match status" value="1"/>
</dbReference>
<keyword evidence="1" id="KW-1133">Transmembrane helix</keyword>
<dbReference type="Proteomes" id="UP000244934">
    <property type="component" value="Unassembled WGS sequence"/>
</dbReference>
<proteinExistence type="predicted"/>
<keyword evidence="1" id="KW-0472">Membrane</keyword>
<evidence type="ECO:0000256" key="1">
    <source>
        <dbReference type="SAM" id="Phobius"/>
    </source>
</evidence>
<keyword evidence="1" id="KW-0812">Transmembrane</keyword>
<name>A0A2R8CGS7_9GAMM</name>
<dbReference type="AlphaFoldDB" id="A0A2R8CGS7"/>
<evidence type="ECO:0000313" key="4">
    <source>
        <dbReference type="Proteomes" id="UP000244934"/>
    </source>
</evidence>
<dbReference type="RefSeq" id="WP_108840981.1">
    <property type="nucleotide sequence ID" value="NZ_ONZI01000001.1"/>
</dbReference>
<protein>
    <recommendedName>
        <fullName evidence="2">TPM domain-containing protein</fullName>
    </recommendedName>
</protein>
<reference evidence="4" key="1">
    <citation type="submission" date="2018-03" db="EMBL/GenBank/DDBJ databases">
        <authorList>
            <person name="Navarro De La Torre S."/>
        </authorList>
    </citation>
    <scope>NUCLEOTIDE SEQUENCE [LARGE SCALE GENOMIC DNA]</scope>
    <source>
        <strain evidence="4">EAod3</strain>
    </source>
</reference>
<evidence type="ECO:0000313" key="3">
    <source>
        <dbReference type="EMBL" id="SPJ32073.1"/>
    </source>
</evidence>
<organism evidence="3 4">
    <name type="scientific">Kushneria phyllosphaerae</name>
    <dbReference type="NCBI Taxonomy" id="2100822"/>
    <lineage>
        <taxon>Bacteria</taxon>
        <taxon>Pseudomonadati</taxon>
        <taxon>Pseudomonadota</taxon>
        <taxon>Gammaproteobacteria</taxon>
        <taxon>Oceanospirillales</taxon>
        <taxon>Halomonadaceae</taxon>
        <taxon>Kushneria</taxon>
    </lineage>
</organism>
<dbReference type="Pfam" id="PF04536">
    <property type="entry name" value="TPM_phosphatase"/>
    <property type="match status" value="1"/>
</dbReference>
<gene>
    <name evidence="3" type="ORF">KSP9073_00073</name>
</gene>
<feature type="domain" description="TPM" evidence="2">
    <location>
        <begin position="112"/>
        <end position="189"/>
    </location>
</feature>
<dbReference type="Gene3D" id="3.10.310.50">
    <property type="match status" value="1"/>
</dbReference>
<keyword evidence="4" id="KW-1185">Reference proteome</keyword>
<dbReference type="InterPro" id="IPR007621">
    <property type="entry name" value="TPM_dom"/>
</dbReference>